<feature type="domain" description="Aminoglycoside phosphotransferase" evidence="1">
    <location>
        <begin position="29"/>
        <end position="245"/>
    </location>
</feature>
<accession>A0A1D9P0U4</accession>
<sequence>MINSKTKYEATHEEIRELFDHHKVGKVADITPLGNGEFNAAYKVTCDDGNCYALKIAPPDDARVLTYEKNMMESEVLWYSKMHENTDILCPKVYVADYSKSIIKSNCFIMQMMEGEPLWAVNFSDHEYENVQKQKIGMLAKIHRITNDKYGYIQSGLHDTWYDALRSMAGNLVSDCKALGHETPDGEKFISFIDKHAEILREVPCRMVNFDLWDSNVLYKDGKICWIDPERGFWGDPVADFITLGSGQKAPLLSKLKELEIYNETADEKIVLSEETEIRYQIAVCLLALIEEVEKYVRYEPEEDNYIRNTKDAREMYDMAFDILSR</sequence>
<dbReference type="PANTHER" id="PTHR21310:SF15">
    <property type="entry name" value="AMINOGLYCOSIDE PHOSPHOTRANSFERASE DOMAIN-CONTAINING PROTEIN"/>
    <property type="match status" value="1"/>
</dbReference>
<evidence type="ECO:0000313" key="2">
    <source>
        <dbReference type="EMBL" id="AOZ95974.1"/>
    </source>
</evidence>
<dbReference type="InterPro" id="IPR051678">
    <property type="entry name" value="AGP_Transferase"/>
</dbReference>
<dbReference type="Gene3D" id="3.90.1200.10">
    <property type="match status" value="1"/>
</dbReference>
<dbReference type="AlphaFoldDB" id="A0A1D9P0U4"/>
<dbReference type="Pfam" id="PF01636">
    <property type="entry name" value="APH"/>
    <property type="match status" value="1"/>
</dbReference>
<evidence type="ECO:0000313" key="3">
    <source>
        <dbReference type="Proteomes" id="UP000179284"/>
    </source>
</evidence>
<protein>
    <submittedName>
        <fullName evidence="2">Aminoglycoside phosphotransferase family protein</fullName>
    </submittedName>
</protein>
<gene>
    <name evidence="2" type="ORF">bhn_I0940</name>
</gene>
<dbReference type="KEGG" id="bhu:bhn_I0940"/>
<organism evidence="2 3">
    <name type="scientific">Butyrivibrio hungatei</name>
    <dbReference type="NCBI Taxonomy" id="185008"/>
    <lineage>
        <taxon>Bacteria</taxon>
        <taxon>Bacillati</taxon>
        <taxon>Bacillota</taxon>
        <taxon>Clostridia</taxon>
        <taxon>Lachnospirales</taxon>
        <taxon>Lachnospiraceae</taxon>
        <taxon>Butyrivibrio</taxon>
    </lineage>
</organism>
<dbReference type="InterPro" id="IPR011009">
    <property type="entry name" value="Kinase-like_dom_sf"/>
</dbReference>
<proteinExistence type="predicted"/>
<name>A0A1D9P0U4_9FIRM</name>
<dbReference type="OrthoDB" id="334783at2"/>
<evidence type="ECO:0000259" key="1">
    <source>
        <dbReference type="Pfam" id="PF01636"/>
    </source>
</evidence>
<dbReference type="Gene3D" id="3.30.200.20">
    <property type="entry name" value="Phosphorylase Kinase, domain 1"/>
    <property type="match status" value="1"/>
</dbReference>
<keyword evidence="3" id="KW-1185">Reference proteome</keyword>
<reference evidence="3" key="1">
    <citation type="submission" date="2016-10" db="EMBL/GenBank/DDBJ databases">
        <title>The complete genome sequence of the rumen bacterium Butyrivibrio hungatei MB2003.</title>
        <authorList>
            <person name="Palevich N."/>
            <person name="Kelly W.J."/>
            <person name="Leahy S.C."/>
            <person name="Altermann E."/>
            <person name="Rakonjac J."/>
            <person name="Attwood G.T."/>
        </authorList>
    </citation>
    <scope>NUCLEOTIDE SEQUENCE [LARGE SCALE GENOMIC DNA]</scope>
    <source>
        <strain evidence="3">MB2003</strain>
    </source>
</reference>
<dbReference type="PANTHER" id="PTHR21310">
    <property type="entry name" value="AMINOGLYCOSIDE PHOSPHOTRANSFERASE-RELATED-RELATED"/>
    <property type="match status" value="1"/>
</dbReference>
<dbReference type="SUPFAM" id="SSF56112">
    <property type="entry name" value="Protein kinase-like (PK-like)"/>
    <property type="match status" value="1"/>
</dbReference>
<dbReference type="RefSeq" id="WP_071175696.1">
    <property type="nucleotide sequence ID" value="NZ_CP017831.1"/>
</dbReference>
<dbReference type="InterPro" id="IPR002575">
    <property type="entry name" value="Aminoglycoside_PTrfase"/>
</dbReference>
<dbReference type="EMBL" id="CP017831">
    <property type="protein sequence ID" value="AOZ95974.1"/>
    <property type="molecule type" value="Genomic_DNA"/>
</dbReference>
<dbReference type="Proteomes" id="UP000179284">
    <property type="component" value="Chromosome I"/>
</dbReference>